<name>A0A8W8HY82_MAGGI</name>
<organism evidence="1 2">
    <name type="scientific">Magallana gigas</name>
    <name type="common">Pacific oyster</name>
    <name type="synonym">Crassostrea gigas</name>
    <dbReference type="NCBI Taxonomy" id="29159"/>
    <lineage>
        <taxon>Eukaryota</taxon>
        <taxon>Metazoa</taxon>
        <taxon>Spiralia</taxon>
        <taxon>Lophotrochozoa</taxon>
        <taxon>Mollusca</taxon>
        <taxon>Bivalvia</taxon>
        <taxon>Autobranchia</taxon>
        <taxon>Pteriomorphia</taxon>
        <taxon>Ostreida</taxon>
        <taxon>Ostreoidea</taxon>
        <taxon>Ostreidae</taxon>
        <taxon>Magallana</taxon>
    </lineage>
</organism>
<sequence length="629" mass="73803">MRHPERESFLDRLHEGADKMQQNVLFEMLKKDMSTEIVNRIKVILKDRLENSSDDLESIQHPEEMLKYLFKTYVAFHNIAFLEGIFLASKAPKLYDKCIEFGKKGGSGFTYFEEKILNTDVLTPVDKLIAEAKLGHAQQPRLKSCNTQMKAESPENRYRTVVECDENSEMLTEEKGINKDTVMIEKCAEETQELKGFLQNIGGCITDDTLYSMKIILQEFMDEKYVKLMDTSKMLSELLDLFQLQYNFSFLEWIFEKCGENDLVKKCQKFSSENQFQLECFRTKIVPRPGDQHLELHIMVFELESFQAEIHKMRLWLAETIYAHPGQILMTALENRPIVVTFMMKERHVDTFLKFLQTDDGQIAASRRRVEKIIINKRVIKIDKALSESNFVHVRLSFRRKPFERLEKTVRDVTSTVLRHTGLSLEGREILMRTIPSKTKRQDDQNDSKSETFLRMNQNSLLENLEPIVMLEKGGIKSLFNTEEINKMKKIESRKERAKFFLDKCHKLSREEKDWIVTHLKETLPSSEELPSPMELDPLKCWIKDNRETLLDEIDSDFIETTISHMEDVPCEVYTLCKDRSKGRKEKANTFLEFALKKDDYVLALQKTLEENKIFFNERHTDSQDTFDS</sequence>
<evidence type="ECO:0008006" key="3">
    <source>
        <dbReference type="Google" id="ProtNLM"/>
    </source>
</evidence>
<evidence type="ECO:0000313" key="1">
    <source>
        <dbReference type="EnsemblMetazoa" id="G11485.1:cds"/>
    </source>
</evidence>
<dbReference type="EnsemblMetazoa" id="G11485.1">
    <property type="protein sequence ID" value="G11485.1:cds"/>
    <property type="gene ID" value="G11485"/>
</dbReference>
<reference evidence="1" key="1">
    <citation type="submission" date="2022-08" db="UniProtKB">
        <authorList>
            <consortium name="EnsemblMetazoa"/>
        </authorList>
    </citation>
    <scope>IDENTIFICATION</scope>
    <source>
        <strain evidence="1">05x7-T-G4-1.051#20</strain>
    </source>
</reference>
<accession>A0A8W8HY82</accession>
<protein>
    <recommendedName>
        <fullName evidence="3">CARD domain-containing protein</fullName>
    </recommendedName>
</protein>
<dbReference type="Gene3D" id="1.10.533.10">
    <property type="entry name" value="Death Domain, Fas"/>
    <property type="match status" value="1"/>
</dbReference>
<evidence type="ECO:0000313" key="2">
    <source>
        <dbReference type="Proteomes" id="UP000005408"/>
    </source>
</evidence>
<dbReference type="AlphaFoldDB" id="A0A8W8HY82"/>
<proteinExistence type="predicted"/>
<dbReference type="Proteomes" id="UP000005408">
    <property type="component" value="Unassembled WGS sequence"/>
</dbReference>
<keyword evidence="2" id="KW-1185">Reference proteome</keyword>
<dbReference type="InterPro" id="IPR011029">
    <property type="entry name" value="DEATH-like_dom_sf"/>
</dbReference>